<dbReference type="OrthoDB" id="4455417at2"/>
<dbReference type="InterPro" id="IPR037294">
    <property type="entry name" value="ABC_BtuC-like"/>
</dbReference>
<keyword evidence="11" id="KW-1185">Reference proteome</keyword>
<gene>
    <name evidence="10" type="ORF">DY245_06665</name>
</gene>
<evidence type="ECO:0008006" key="12">
    <source>
        <dbReference type="Google" id="ProtNLM"/>
    </source>
</evidence>
<feature type="transmembrane region" description="Helical" evidence="9">
    <location>
        <begin position="144"/>
        <end position="162"/>
    </location>
</feature>
<feature type="transmembrane region" description="Helical" evidence="9">
    <location>
        <begin position="358"/>
        <end position="375"/>
    </location>
</feature>
<evidence type="ECO:0000256" key="3">
    <source>
        <dbReference type="ARBA" id="ARBA00022448"/>
    </source>
</evidence>
<evidence type="ECO:0000256" key="7">
    <source>
        <dbReference type="ARBA" id="ARBA00023136"/>
    </source>
</evidence>
<feature type="transmembrane region" description="Helical" evidence="9">
    <location>
        <begin position="244"/>
        <end position="262"/>
    </location>
</feature>
<evidence type="ECO:0000256" key="8">
    <source>
        <dbReference type="SAM" id="MobiDB-lite"/>
    </source>
</evidence>
<dbReference type="RefSeq" id="WP_128504518.1">
    <property type="nucleotide sequence ID" value="NZ_QUAC01000043.1"/>
</dbReference>
<keyword evidence="3" id="KW-0813">Transport</keyword>
<comment type="subcellular location">
    <subcellularLocation>
        <location evidence="1">Cell membrane</location>
        <topology evidence="1">Multi-pass membrane protein</topology>
    </subcellularLocation>
</comment>
<dbReference type="Gene3D" id="1.10.3470.10">
    <property type="entry name" value="ABC transporter involved in vitamin B12 uptake, BtuC"/>
    <property type="match status" value="1"/>
</dbReference>
<dbReference type="FunFam" id="1.10.3470.10:FF:000001">
    <property type="entry name" value="Vitamin B12 ABC transporter permease BtuC"/>
    <property type="match status" value="1"/>
</dbReference>
<protein>
    <recommendedName>
        <fullName evidence="12">Iron-enterobactin ABC transporter permease</fullName>
    </recommendedName>
</protein>
<comment type="similarity">
    <text evidence="2">Belongs to the binding-protein-dependent transport system permease family. FecCD subfamily.</text>
</comment>
<feature type="compositionally biased region" description="Gly residues" evidence="8">
    <location>
        <begin position="10"/>
        <end position="21"/>
    </location>
</feature>
<evidence type="ECO:0000313" key="11">
    <source>
        <dbReference type="Proteomes" id="UP000262477"/>
    </source>
</evidence>
<feature type="transmembrane region" description="Helical" evidence="9">
    <location>
        <begin position="196"/>
        <end position="217"/>
    </location>
</feature>
<dbReference type="Proteomes" id="UP000262477">
    <property type="component" value="Unassembled WGS sequence"/>
</dbReference>
<reference evidence="10 11" key="1">
    <citation type="submission" date="2018-08" db="EMBL/GenBank/DDBJ databases">
        <title>Streptomyces NEAU-D10 sp. nov., a novel Actinomycete isolated from soil.</title>
        <authorList>
            <person name="Jin L."/>
        </authorList>
    </citation>
    <scope>NUCLEOTIDE SEQUENCE [LARGE SCALE GENOMIC DNA]</scope>
    <source>
        <strain evidence="10 11">NEAU-D10</strain>
    </source>
</reference>
<dbReference type="GO" id="GO:0005886">
    <property type="term" value="C:plasma membrane"/>
    <property type="evidence" value="ECO:0007669"/>
    <property type="project" value="UniProtKB-SubCell"/>
</dbReference>
<evidence type="ECO:0000256" key="2">
    <source>
        <dbReference type="ARBA" id="ARBA00007935"/>
    </source>
</evidence>
<feature type="transmembrane region" description="Helical" evidence="9">
    <location>
        <begin position="168"/>
        <end position="189"/>
    </location>
</feature>
<keyword evidence="4" id="KW-1003">Cell membrane</keyword>
<accession>A0A371Q9F4</accession>
<name>A0A371Q9F4_STRIH</name>
<dbReference type="CDD" id="cd06550">
    <property type="entry name" value="TM_ABC_iron-siderophores_like"/>
    <property type="match status" value="1"/>
</dbReference>
<evidence type="ECO:0000313" key="10">
    <source>
        <dbReference type="EMBL" id="REK91073.1"/>
    </source>
</evidence>
<keyword evidence="6 9" id="KW-1133">Transmembrane helix</keyword>
<dbReference type="Pfam" id="PF01032">
    <property type="entry name" value="FecCD"/>
    <property type="match status" value="1"/>
</dbReference>
<feature type="transmembrane region" description="Helical" evidence="9">
    <location>
        <begin position="287"/>
        <end position="309"/>
    </location>
</feature>
<dbReference type="AlphaFoldDB" id="A0A371Q9F4"/>
<evidence type="ECO:0000256" key="4">
    <source>
        <dbReference type="ARBA" id="ARBA00022475"/>
    </source>
</evidence>
<dbReference type="GO" id="GO:0022857">
    <property type="term" value="F:transmembrane transporter activity"/>
    <property type="evidence" value="ECO:0007669"/>
    <property type="project" value="InterPro"/>
</dbReference>
<evidence type="ECO:0000256" key="9">
    <source>
        <dbReference type="SAM" id="Phobius"/>
    </source>
</evidence>
<feature type="transmembrane region" description="Helical" evidence="9">
    <location>
        <begin position="114"/>
        <end position="132"/>
    </location>
</feature>
<keyword evidence="7 9" id="KW-0472">Membrane</keyword>
<dbReference type="GO" id="GO:0033214">
    <property type="term" value="P:siderophore-iron import into cell"/>
    <property type="evidence" value="ECO:0007669"/>
    <property type="project" value="TreeGrafter"/>
</dbReference>
<dbReference type="InterPro" id="IPR000522">
    <property type="entry name" value="ABC_transptr_permease_BtuC"/>
</dbReference>
<evidence type="ECO:0000256" key="5">
    <source>
        <dbReference type="ARBA" id="ARBA00022692"/>
    </source>
</evidence>
<evidence type="ECO:0000256" key="6">
    <source>
        <dbReference type="ARBA" id="ARBA00022989"/>
    </source>
</evidence>
<keyword evidence="5 9" id="KW-0812">Transmembrane</keyword>
<feature type="region of interest" description="Disordered" evidence="8">
    <location>
        <begin position="1"/>
        <end position="32"/>
    </location>
</feature>
<organism evidence="10 11">
    <name type="scientific">Streptomyces inhibens</name>
    <dbReference type="NCBI Taxonomy" id="2293571"/>
    <lineage>
        <taxon>Bacteria</taxon>
        <taxon>Bacillati</taxon>
        <taxon>Actinomycetota</taxon>
        <taxon>Actinomycetes</taxon>
        <taxon>Kitasatosporales</taxon>
        <taxon>Streptomycetaceae</taxon>
        <taxon>Streptomyces</taxon>
    </lineage>
</organism>
<proteinExistence type="inferred from homology"/>
<dbReference type="PANTHER" id="PTHR30472">
    <property type="entry name" value="FERRIC ENTEROBACTIN TRANSPORT SYSTEM PERMEASE PROTEIN"/>
    <property type="match status" value="1"/>
</dbReference>
<dbReference type="EMBL" id="QUAC01000043">
    <property type="protein sequence ID" value="REK91073.1"/>
    <property type="molecule type" value="Genomic_DNA"/>
</dbReference>
<dbReference type="SUPFAM" id="SSF81345">
    <property type="entry name" value="ABC transporter involved in vitamin B12 uptake, BtuC"/>
    <property type="match status" value="1"/>
</dbReference>
<feature type="transmembrane region" description="Helical" evidence="9">
    <location>
        <begin position="61"/>
        <end position="81"/>
    </location>
</feature>
<dbReference type="PANTHER" id="PTHR30472:SF24">
    <property type="entry name" value="FERRIC ENTEROBACTIN TRANSPORT SYSTEM PERMEASE PROTEIN FEPG"/>
    <property type="match status" value="1"/>
</dbReference>
<evidence type="ECO:0000256" key="1">
    <source>
        <dbReference type="ARBA" id="ARBA00004651"/>
    </source>
</evidence>
<sequence length="383" mass="39124">MSGKDAGVKSGKGAGVKSGEGTGKDAKAGGARGRGVTAARRITAVRTKGGLSLRFDARATFVGLLLLAVALAAGIALIGSGDYPMTPGEVMATLTGGGDAGQQFIVQDLRLPRVLVGLLVGAAFGIAGAVFQTVSRNPLGSPDVLGFAQGSSVGALVVIVYFQGGTFAVAVGAVVGGVVTGLAIFLLAWKRGIHGYRFVLVGIGASAMLYAMVLYLMTKANIVEATRATTWMTGSLNGRDWDQVWPLAAVCAVLVPVVLLYGRPLRMLEMGDDAAYALGVRVDRVRLVALMAAVVLVASATAAAGPISFVALTAPQLARRLTRSPGPNLLPAALMGAVLLVAADWSSQRLFGADQLPVGVLTGVLGGGYLLWLLATERKAGRI</sequence>
<comment type="caution">
    <text evidence="10">The sequence shown here is derived from an EMBL/GenBank/DDBJ whole genome shotgun (WGS) entry which is preliminary data.</text>
</comment>